<evidence type="ECO:0000256" key="2">
    <source>
        <dbReference type="PROSITE-ProRule" id="PRU00267"/>
    </source>
</evidence>
<feature type="domain" description="HMG box" evidence="5">
    <location>
        <begin position="547"/>
        <end position="618"/>
    </location>
</feature>
<dbReference type="GO" id="GO:0003677">
    <property type="term" value="F:DNA binding"/>
    <property type="evidence" value="ECO:0007669"/>
    <property type="project" value="UniProtKB-UniRule"/>
</dbReference>
<dbReference type="STRING" id="61395.A0A1Y1WM79"/>
<name>A0A1Y1WM79_9FUNG</name>
<evidence type="ECO:0000256" key="4">
    <source>
        <dbReference type="SAM" id="MobiDB-lite"/>
    </source>
</evidence>
<dbReference type="SUPFAM" id="SSF47095">
    <property type="entry name" value="HMG-box"/>
    <property type="match status" value="2"/>
</dbReference>
<dbReference type="CDD" id="cd00084">
    <property type="entry name" value="HMG-box_SF"/>
    <property type="match status" value="2"/>
</dbReference>
<feature type="region of interest" description="Disordered" evidence="4">
    <location>
        <begin position="1029"/>
        <end position="1069"/>
    </location>
</feature>
<keyword evidence="1 2" id="KW-0238">DNA-binding</keyword>
<dbReference type="Pfam" id="PF00505">
    <property type="entry name" value="HMG_box"/>
    <property type="match status" value="1"/>
</dbReference>
<evidence type="ECO:0000256" key="3">
    <source>
        <dbReference type="SAM" id="Coils"/>
    </source>
</evidence>
<dbReference type="SMART" id="SM00398">
    <property type="entry name" value="HMG"/>
    <property type="match status" value="2"/>
</dbReference>
<accession>A0A1Y1WM79</accession>
<dbReference type="GeneID" id="63802853"/>
<feature type="DNA-binding region" description="HMG box" evidence="2">
    <location>
        <begin position="853"/>
        <end position="927"/>
    </location>
</feature>
<proteinExistence type="predicted"/>
<dbReference type="RefSeq" id="XP_040747686.1">
    <property type="nucleotide sequence ID" value="XM_040886205.1"/>
</dbReference>
<feature type="region of interest" description="Disordered" evidence="4">
    <location>
        <begin position="926"/>
        <end position="959"/>
    </location>
</feature>
<dbReference type="EMBL" id="MCFD01000001">
    <property type="protein sequence ID" value="ORX74475.1"/>
    <property type="molecule type" value="Genomic_DNA"/>
</dbReference>
<organism evidence="6 7">
    <name type="scientific">Linderina pennispora</name>
    <dbReference type="NCBI Taxonomy" id="61395"/>
    <lineage>
        <taxon>Eukaryota</taxon>
        <taxon>Fungi</taxon>
        <taxon>Fungi incertae sedis</taxon>
        <taxon>Zoopagomycota</taxon>
        <taxon>Kickxellomycotina</taxon>
        <taxon>Kickxellomycetes</taxon>
        <taxon>Kickxellales</taxon>
        <taxon>Kickxellaceae</taxon>
        <taxon>Linderina</taxon>
    </lineage>
</organism>
<dbReference type="AlphaFoldDB" id="A0A1Y1WM79"/>
<feature type="compositionally biased region" description="Basic and acidic residues" evidence="4">
    <location>
        <begin position="926"/>
        <end position="936"/>
    </location>
</feature>
<feature type="compositionally biased region" description="Basic residues" evidence="4">
    <location>
        <begin position="937"/>
        <end position="946"/>
    </location>
</feature>
<dbReference type="PROSITE" id="PS50118">
    <property type="entry name" value="HMG_BOX_2"/>
    <property type="match status" value="2"/>
</dbReference>
<gene>
    <name evidence="6" type="ORF">DL89DRAFT_264333</name>
</gene>
<feature type="compositionally biased region" description="Low complexity" evidence="4">
    <location>
        <begin position="522"/>
        <end position="538"/>
    </location>
</feature>
<feature type="region of interest" description="Disordered" evidence="4">
    <location>
        <begin position="503"/>
        <end position="545"/>
    </location>
</feature>
<feature type="compositionally biased region" description="Basic and acidic residues" evidence="4">
    <location>
        <begin position="512"/>
        <end position="521"/>
    </location>
</feature>
<keyword evidence="2" id="KW-0539">Nucleus</keyword>
<evidence type="ECO:0000313" key="7">
    <source>
        <dbReference type="Proteomes" id="UP000193922"/>
    </source>
</evidence>
<dbReference type="OrthoDB" id="1919336at2759"/>
<comment type="caution">
    <text evidence="6">The sequence shown here is derived from an EMBL/GenBank/DDBJ whole genome shotgun (WGS) entry which is preliminary data.</text>
</comment>
<feature type="coiled-coil region" evidence="3">
    <location>
        <begin position="343"/>
        <end position="373"/>
    </location>
</feature>
<keyword evidence="3" id="KW-0175">Coiled coil</keyword>
<dbReference type="GO" id="GO:0005634">
    <property type="term" value="C:nucleus"/>
    <property type="evidence" value="ECO:0007669"/>
    <property type="project" value="UniProtKB-UniRule"/>
</dbReference>
<dbReference type="InterPro" id="IPR009071">
    <property type="entry name" value="HMG_box_dom"/>
</dbReference>
<feature type="DNA-binding region" description="HMG box" evidence="2">
    <location>
        <begin position="547"/>
        <end position="618"/>
    </location>
</feature>
<protein>
    <recommendedName>
        <fullName evidence="5">HMG box domain-containing protein</fullName>
    </recommendedName>
</protein>
<feature type="domain" description="HMG box" evidence="5">
    <location>
        <begin position="853"/>
        <end position="927"/>
    </location>
</feature>
<reference evidence="6 7" key="1">
    <citation type="submission" date="2016-07" db="EMBL/GenBank/DDBJ databases">
        <title>Pervasive Adenine N6-methylation of Active Genes in Fungi.</title>
        <authorList>
            <consortium name="DOE Joint Genome Institute"/>
            <person name="Mondo S.J."/>
            <person name="Dannebaum R.O."/>
            <person name="Kuo R.C."/>
            <person name="Labutti K."/>
            <person name="Haridas S."/>
            <person name="Kuo A."/>
            <person name="Salamov A."/>
            <person name="Ahrendt S.R."/>
            <person name="Lipzen A."/>
            <person name="Sullivan W."/>
            <person name="Andreopoulos W.B."/>
            <person name="Clum A."/>
            <person name="Lindquist E."/>
            <person name="Daum C."/>
            <person name="Ramamoorthy G.K."/>
            <person name="Gryganskyi A."/>
            <person name="Culley D."/>
            <person name="Magnuson J.K."/>
            <person name="James T.Y."/>
            <person name="O'Malley M.A."/>
            <person name="Stajich J.E."/>
            <person name="Spatafora J.W."/>
            <person name="Visel A."/>
            <person name="Grigoriev I.V."/>
        </authorList>
    </citation>
    <scope>NUCLEOTIDE SEQUENCE [LARGE SCALE GENOMIC DNA]</scope>
    <source>
        <strain evidence="6 7">ATCC 12442</strain>
    </source>
</reference>
<dbReference type="InterPro" id="IPR050342">
    <property type="entry name" value="HMGB"/>
</dbReference>
<feature type="region of interest" description="Disordered" evidence="4">
    <location>
        <begin position="87"/>
        <end position="109"/>
    </location>
</feature>
<dbReference type="PANTHER" id="PTHR48112:SF22">
    <property type="entry name" value="MITOCHONDRIAL TRANSCRIPTION FACTOR A, ISOFORM B"/>
    <property type="match status" value="1"/>
</dbReference>
<evidence type="ECO:0000259" key="5">
    <source>
        <dbReference type="PROSITE" id="PS50118"/>
    </source>
</evidence>
<keyword evidence="7" id="KW-1185">Reference proteome</keyword>
<dbReference type="Gene3D" id="1.10.30.10">
    <property type="entry name" value="High mobility group box domain"/>
    <property type="match status" value="2"/>
</dbReference>
<evidence type="ECO:0000313" key="6">
    <source>
        <dbReference type="EMBL" id="ORX74475.1"/>
    </source>
</evidence>
<dbReference type="PANTHER" id="PTHR48112">
    <property type="entry name" value="HIGH MOBILITY GROUP PROTEIN DSP1"/>
    <property type="match status" value="1"/>
</dbReference>
<dbReference type="Pfam" id="PF09011">
    <property type="entry name" value="HMG_box_2"/>
    <property type="match status" value="1"/>
</dbReference>
<evidence type="ECO:0000256" key="1">
    <source>
        <dbReference type="ARBA" id="ARBA00023125"/>
    </source>
</evidence>
<dbReference type="InterPro" id="IPR036910">
    <property type="entry name" value="HMG_box_dom_sf"/>
</dbReference>
<sequence>MASPLAGLPPTATSTVGNSDDVAMAAAYAAVVAAAGSADGLGISAPHTLAGSSSTGRITAQLQQHAADNLLAQQAAIAVAINNPGTAQSAAPIQPQQQPQQQQQTMASAEAAVAAATAAAVASQTSQPRHSHTRSISVVDGMVAMYPNEQPNNTATATSMVMQLQQAQLQAQLQEQQTIDKQNAQLKLSQSMTQLHQLQQLQATSSVSAAISALQSGVPSPFATPLPGSGNAMPPGHRRQLSSTFPAPMQHPMLPLETPVTLATAPATIVPGTPTSFGQLPFQAQHPQQQQHSGHIRHLSLDAANLRLMAADPTLATSLPMHETIPEHPTEVNAAMQLNNAALALAQQQQQQQQQQQLQLQAQLQQLQHLQQAQALAQVQTQPTAALIPHTVPVTPQQASLLTFGLMPLQQQQQQASVGDPSLVQQQLMAQTSPPNLSAIATPFGGQFDGTLSGQMTPTALHSGSMLSMSSMIQPATLVAPQQLMPAFAPGSDALNLDDIEEEFEEDEDEHASDKEARDAANKAAAAAAAKQASAQQPRPKKKQAPYKRFRNSFIFFANDRRAQWRRDHPEDTKIQNREFIQEMSKVWNQMTDEEKIPYVRMADEDKLRYEADVKKYGPLPQSTPTTYTNAASSAAAKAAKASKHEGSLGPAVALSSVAPASIAPKPKVVPASVSVEAKATALPLEPQKPAAAVPPRIAARPEHIQLPPQPAILPRAAESAPALAAMITAPAPTSATLVPTSHSLGSGQTTPRFTGLVTNPLAAFDPVELGKTALTLQAYQMMHMQQPASHEVSPQAMDFDASCFDLTGTSTTPNEPAEPAASANGPLIHTQVGTKRKSSSDGQPMTNLPSSIKRFRNSFIYFVNDRRRALMYNADGTPTNVEVHNREFIKDMSAKWKLMSDAEKAPYQKLADVDKERFTRQMREYEDAHPDEFPNKHQKTHRRRSSTSASNNDTSGQSAVTMGLNISLAEQTSAVGVDSVPASAAVCDGFSHELLLAIAASTPLSTAFSTPSATPLLTPNLMGDNKSDLSASSVSAHFHSLPSVPEEMAGEPSPATVVSKAAESTDGN</sequence>
<feature type="compositionally biased region" description="Polar residues" evidence="4">
    <location>
        <begin position="947"/>
        <end position="959"/>
    </location>
</feature>
<dbReference type="Proteomes" id="UP000193922">
    <property type="component" value="Unassembled WGS sequence"/>
</dbReference>